<evidence type="ECO:0000256" key="5">
    <source>
        <dbReference type="ARBA" id="ARBA00022692"/>
    </source>
</evidence>
<evidence type="ECO:0000256" key="6">
    <source>
        <dbReference type="ARBA" id="ARBA00022989"/>
    </source>
</evidence>
<comment type="subcellular location">
    <subcellularLocation>
        <location evidence="1">Cell inner membrane</location>
        <topology evidence="1">Multi-pass membrane protein</topology>
    </subcellularLocation>
</comment>
<feature type="domain" description="Tripartite ATP-independent periplasmic transporters DctQ component" evidence="10">
    <location>
        <begin position="23"/>
        <end position="154"/>
    </location>
</feature>
<evidence type="ECO:0000256" key="7">
    <source>
        <dbReference type="ARBA" id="ARBA00023136"/>
    </source>
</evidence>
<comment type="caution">
    <text evidence="11">The sequence shown here is derived from an EMBL/GenBank/DDBJ whole genome shotgun (WGS) entry which is preliminary data.</text>
</comment>
<keyword evidence="12" id="KW-1185">Reference proteome</keyword>
<protein>
    <submittedName>
        <fullName evidence="11">TRAP transporter small permease</fullName>
    </submittedName>
</protein>
<dbReference type="PANTHER" id="PTHR35011:SF2">
    <property type="entry name" value="2,3-DIKETO-L-GULONATE TRAP TRANSPORTER SMALL PERMEASE PROTEIN YIAM"/>
    <property type="match status" value="1"/>
</dbReference>
<name>A0ABV4YPH7_9BACI</name>
<evidence type="ECO:0000313" key="12">
    <source>
        <dbReference type="Proteomes" id="UP001241748"/>
    </source>
</evidence>
<gene>
    <name evidence="11" type="ORF">P5G62_006445</name>
</gene>
<evidence type="ECO:0000256" key="8">
    <source>
        <dbReference type="ARBA" id="ARBA00038436"/>
    </source>
</evidence>
<accession>A0ABV4YPH7</accession>
<sequence>MKIVKWLDEHFEELFLCLFSFIMVVVIGFQVFMRYVLQDSLSWSEELARYCFIWLVYLGISLGAKKKRHMSVDIAFLAFKDQGKIILSMIGNLLFLAFALFVFINGYQVTIKLLTWGQSSPALNIPVGFVYLAGPIGMGLTAIRLLQQLFQQIKMLMGKEAVQ</sequence>
<feature type="transmembrane region" description="Helical" evidence="9">
    <location>
        <begin position="127"/>
        <end position="146"/>
    </location>
</feature>
<keyword evidence="7 9" id="KW-0472">Membrane</keyword>
<keyword evidence="4" id="KW-0997">Cell inner membrane</keyword>
<feature type="transmembrane region" description="Helical" evidence="9">
    <location>
        <begin position="47"/>
        <end position="64"/>
    </location>
</feature>
<keyword evidence="2" id="KW-0813">Transport</keyword>
<comment type="similarity">
    <text evidence="8">Belongs to the TRAP transporter small permease family.</text>
</comment>
<dbReference type="InterPro" id="IPR007387">
    <property type="entry name" value="TRAP_DctQ"/>
</dbReference>
<evidence type="ECO:0000256" key="4">
    <source>
        <dbReference type="ARBA" id="ARBA00022519"/>
    </source>
</evidence>
<evidence type="ECO:0000313" key="11">
    <source>
        <dbReference type="EMBL" id="MFB3166744.1"/>
    </source>
</evidence>
<feature type="transmembrane region" description="Helical" evidence="9">
    <location>
        <begin position="85"/>
        <end position="107"/>
    </location>
</feature>
<evidence type="ECO:0000259" key="10">
    <source>
        <dbReference type="Pfam" id="PF04290"/>
    </source>
</evidence>
<dbReference type="Proteomes" id="UP001241748">
    <property type="component" value="Unassembled WGS sequence"/>
</dbReference>
<evidence type="ECO:0000256" key="1">
    <source>
        <dbReference type="ARBA" id="ARBA00004429"/>
    </source>
</evidence>
<keyword evidence="5 9" id="KW-0812">Transmembrane</keyword>
<organism evidence="11 12">
    <name type="scientific">Neobacillus driksii</name>
    <dbReference type="NCBI Taxonomy" id="3035913"/>
    <lineage>
        <taxon>Bacteria</taxon>
        <taxon>Bacillati</taxon>
        <taxon>Bacillota</taxon>
        <taxon>Bacilli</taxon>
        <taxon>Bacillales</taxon>
        <taxon>Bacillaceae</taxon>
        <taxon>Neobacillus</taxon>
    </lineage>
</organism>
<feature type="transmembrane region" description="Helical" evidence="9">
    <location>
        <begin position="14"/>
        <end position="35"/>
    </location>
</feature>
<dbReference type="PANTHER" id="PTHR35011">
    <property type="entry name" value="2,3-DIKETO-L-GULONATE TRAP TRANSPORTER SMALL PERMEASE PROTEIN YIAM"/>
    <property type="match status" value="1"/>
</dbReference>
<reference evidence="11 12" key="1">
    <citation type="submission" date="2024-05" db="EMBL/GenBank/DDBJ databases">
        <authorList>
            <person name="Venkateswaran K."/>
        </authorList>
    </citation>
    <scope>NUCLEOTIDE SEQUENCE [LARGE SCALE GENOMIC DNA]</scope>
    <source>
        <strain evidence="11 12">179-C4-2-HS</strain>
    </source>
</reference>
<keyword evidence="3" id="KW-1003">Cell membrane</keyword>
<evidence type="ECO:0000256" key="2">
    <source>
        <dbReference type="ARBA" id="ARBA00022448"/>
    </source>
</evidence>
<dbReference type="Pfam" id="PF04290">
    <property type="entry name" value="DctQ"/>
    <property type="match status" value="1"/>
</dbReference>
<evidence type="ECO:0000256" key="9">
    <source>
        <dbReference type="SAM" id="Phobius"/>
    </source>
</evidence>
<dbReference type="RefSeq" id="WP_306075546.1">
    <property type="nucleotide sequence ID" value="NZ_JAROBZ020000001.1"/>
</dbReference>
<keyword evidence="6 9" id="KW-1133">Transmembrane helix</keyword>
<dbReference type="InterPro" id="IPR055348">
    <property type="entry name" value="DctQ"/>
</dbReference>
<proteinExistence type="inferred from homology"/>
<evidence type="ECO:0000256" key="3">
    <source>
        <dbReference type="ARBA" id="ARBA00022475"/>
    </source>
</evidence>
<dbReference type="EMBL" id="JAROBZ020000001">
    <property type="protein sequence ID" value="MFB3166744.1"/>
    <property type="molecule type" value="Genomic_DNA"/>
</dbReference>